<dbReference type="RefSeq" id="WP_158061763.1">
    <property type="nucleotide sequence ID" value="NZ_CP044427.1"/>
</dbReference>
<dbReference type="GO" id="GO:0016625">
    <property type="term" value="F:oxidoreductase activity, acting on the aldehyde or oxo group of donors, iron-sulfur protein as acceptor"/>
    <property type="evidence" value="ECO:0007669"/>
    <property type="project" value="UniProtKB-ARBA"/>
</dbReference>
<sequence>MTTETTNGPRAGMSPRSGLAGVPTLPLEVRQTKKDFTSDQEVRWCPGCGDYAVLAAVQGFLPDLGLRRENIVFVSGIGCSSRFPYYLDTYGMHSIHGRAPAIATGLATAREDLSVWVVTGDGDALSIGGNHLIHALRRNVNLTILLFNNKIYGLTKGQYSPTSDIGSVTKSTPAGSVDHPFNPVSLALGAEATFVARTMDSDRAHLTEVIRAAAEHRGTSLVEIYQNCPIFNDGAFQLLKDRDEKTARIAHLRAGQPVRIGTEGAEGARVVVRRPDGELQVVDEAGAGQTGTVLVHDPADPNPATAFALSRLDDPSMQQVPMGIFRQVSRPTYDDGVREQVRDAVVRAAPGQPGPSAGGGPTLDELLRGKDTWTVDGTIPGEVEQTLNGETTDGPHAAAGDALVDEAEGSTRE</sequence>
<evidence type="ECO:0000313" key="5">
    <source>
        <dbReference type="Proteomes" id="UP000326546"/>
    </source>
</evidence>
<dbReference type="PANTHER" id="PTHR48084">
    <property type="entry name" value="2-OXOGLUTARATE OXIDOREDUCTASE SUBUNIT KORB-RELATED"/>
    <property type="match status" value="1"/>
</dbReference>
<dbReference type="OrthoDB" id="9775140at2"/>
<gene>
    <name evidence="4" type="ORF">FY030_12335</name>
</gene>
<dbReference type="Gene3D" id="3.40.50.970">
    <property type="match status" value="1"/>
</dbReference>
<dbReference type="EMBL" id="CP044427">
    <property type="protein sequence ID" value="QFG69389.1"/>
    <property type="molecule type" value="Genomic_DNA"/>
</dbReference>
<evidence type="ECO:0000256" key="2">
    <source>
        <dbReference type="SAM" id="MobiDB-lite"/>
    </source>
</evidence>
<name>A0A5J6V673_9MICO</name>
<dbReference type="GO" id="GO:0000287">
    <property type="term" value="F:magnesium ion binding"/>
    <property type="evidence" value="ECO:0007669"/>
    <property type="project" value="UniProtKB-ARBA"/>
</dbReference>
<dbReference type="GO" id="GO:0045333">
    <property type="term" value="P:cellular respiration"/>
    <property type="evidence" value="ECO:0007669"/>
    <property type="project" value="UniProtKB-ARBA"/>
</dbReference>
<dbReference type="GO" id="GO:0030976">
    <property type="term" value="F:thiamine pyrophosphate binding"/>
    <property type="evidence" value="ECO:0007669"/>
    <property type="project" value="InterPro"/>
</dbReference>
<dbReference type="InterPro" id="IPR011766">
    <property type="entry name" value="TPP_enzyme_TPP-bd"/>
</dbReference>
<feature type="compositionally biased region" description="Acidic residues" evidence="2">
    <location>
        <begin position="403"/>
        <end position="413"/>
    </location>
</feature>
<dbReference type="SUPFAM" id="SSF52518">
    <property type="entry name" value="Thiamin diphosphate-binding fold (THDP-binding)"/>
    <property type="match status" value="1"/>
</dbReference>
<dbReference type="AlphaFoldDB" id="A0A5J6V673"/>
<reference evidence="4 5" key="1">
    <citation type="submission" date="2019-09" db="EMBL/GenBank/DDBJ databases">
        <title>Serinicoccus pratensis sp. nov., isolated from meadow soil.</title>
        <authorList>
            <person name="Zhang W."/>
        </authorList>
    </citation>
    <scope>NUCLEOTIDE SEQUENCE [LARGE SCALE GENOMIC DNA]</scope>
    <source>
        <strain evidence="4 5">W204</strain>
    </source>
</reference>
<evidence type="ECO:0000313" key="4">
    <source>
        <dbReference type="EMBL" id="QFG69389.1"/>
    </source>
</evidence>
<proteinExistence type="predicted"/>
<accession>A0A5J6V673</accession>
<keyword evidence="1" id="KW-0560">Oxidoreductase</keyword>
<feature type="region of interest" description="Disordered" evidence="2">
    <location>
        <begin position="376"/>
        <end position="413"/>
    </location>
</feature>
<feature type="domain" description="Thiamine pyrophosphate enzyme TPP-binding" evidence="3">
    <location>
        <begin position="77"/>
        <end position="224"/>
    </location>
</feature>
<dbReference type="Proteomes" id="UP000326546">
    <property type="component" value="Chromosome"/>
</dbReference>
<evidence type="ECO:0000259" key="3">
    <source>
        <dbReference type="Pfam" id="PF02775"/>
    </source>
</evidence>
<dbReference type="CDD" id="cd03375">
    <property type="entry name" value="TPP_OGFOR"/>
    <property type="match status" value="1"/>
</dbReference>
<dbReference type="KEGG" id="serw:FY030_12335"/>
<dbReference type="InterPro" id="IPR051457">
    <property type="entry name" value="2-oxoacid:Fd_oxidoreductase"/>
</dbReference>
<organism evidence="4 5">
    <name type="scientific">Ornithinimicrobium pratense</name>
    <dbReference type="NCBI Taxonomy" id="2593973"/>
    <lineage>
        <taxon>Bacteria</taxon>
        <taxon>Bacillati</taxon>
        <taxon>Actinomycetota</taxon>
        <taxon>Actinomycetes</taxon>
        <taxon>Micrococcales</taxon>
        <taxon>Ornithinimicrobiaceae</taxon>
        <taxon>Ornithinimicrobium</taxon>
    </lineage>
</organism>
<protein>
    <submittedName>
        <fullName evidence="4">2-oxoacid:ferredoxin oxidoreductase subunit beta</fullName>
    </submittedName>
</protein>
<dbReference type="Pfam" id="PF02775">
    <property type="entry name" value="TPP_enzyme_C"/>
    <property type="match status" value="1"/>
</dbReference>
<dbReference type="InterPro" id="IPR029061">
    <property type="entry name" value="THDP-binding"/>
</dbReference>
<keyword evidence="5" id="KW-1185">Reference proteome</keyword>
<feature type="region of interest" description="Disordered" evidence="2">
    <location>
        <begin position="1"/>
        <end position="20"/>
    </location>
</feature>
<evidence type="ECO:0000256" key="1">
    <source>
        <dbReference type="ARBA" id="ARBA00023002"/>
    </source>
</evidence>
<dbReference type="PANTHER" id="PTHR48084:SF4">
    <property type="entry name" value="2-OXOGLUTARATE OXIDOREDUCTASE SUBUNIT KORB"/>
    <property type="match status" value="1"/>
</dbReference>